<dbReference type="STRING" id="710696.Intca_0230"/>
<dbReference type="eggNOG" id="COG1300">
    <property type="taxonomic scope" value="Bacteria"/>
</dbReference>
<dbReference type="PANTHER" id="PTHR35337:SF1">
    <property type="entry name" value="SLR1478 PROTEIN"/>
    <property type="match status" value="1"/>
</dbReference>
<evidence type="ECO:0000313" key="2">
    <source>
        <dbReference type="EMBL" id="ADU46787.1"/>
    </source>
</evidence>
<feature type="transmembrane region" description="Helical" evidence="1">
    <location>
        <begin position="165"/>
        <end position="186"/>
    </location>
</feature>
<keyword evidence="1" id="KW-1133">Transmembrane helix</keyword>
<keyword evidence="1" id="KW-0472">Membrane</keyword>
<sequence>MNLDALVAAHSAQWSRLDELSRRRRLTGGEADELLDLYQQVSTHLSLIRSGEADPTLIRHLSTILSRARVTLAGRGSSTWADLGAFFVRTFPAALYRLRRWWLGTLALNLVAAVLVAWWTVEHPQVYTSVMSRAQIDAYVGTDFENYYREFPHHEFATLVWVNNAWVAAQCIVFGVLGLPVVYVLWQNTLNLGVAGALMASHDRASLFFGMILPHGLLELTAVFVAGGAGLWLFWSWIEPGPRPRAVAFAEAGRTVIAIALGLAAVLLVSGIIEGFVTPSALPTGARILIGVLAEGAFLAYVFVVGRRAFRGGATGDVSRAAVGDAAPVVG</sequence>
<organism evidence="2 3">
    <name type="scientific">Intrasporangium calvum (strain ATCC 23552 / DSM 43043 / JCM 3097 / NBRC 12989 / NCIMB 10167 / NRRL B-3866 / 7 KIP)</name>
    <dbReference type="NCBI Taxonomy" id="710696"/>
    <lineage>
        <taxon>Bacteria</taxon>
        <taxon>Bacillati</taxon>
        <taxon>Actinomycetota</taxon>
        <taxon>Actinomycetes</taxon>
        <taxon>Micrococcales</taxon>
        <taxon>Intrasporangiaceae</taxon>
        <taxon>Intrasporangium</taxon>
    </lineage>
</organism>
<proteinExistence type="predicted"/>
<keyword evidence="1" id="KW-0812">Transmembrane</keyword>
<dbReference type="HOGENOM" id="CLU_069787_0_0_11"/>
<feature type="transmembrane region" description="Helical" evidence="1">
    <location>
        <begin position="288"/>
        <end position="306"/>
    </location>
</feature>
<name>E6S647_INTC7</name>
<dbReference type="EMBL" id="CP002343">
    <property type="protein sequence ID" value="ADU46787.1"/>
    <property type="molecule type" value="Genomic_DNA"/>
</dbReference>
<feature type="transmembrane region" description="Helical" evidence="1">
    <location>
        <begin position="101"/>
        <end position="121"/>
    </location>
</feature>
<feature type="transmembrane region" description="Helical" evidence="1">
    <location>
        <begin position="255"/>
        <end position="276"/>
    </location>
</feature>
<dbReference type="RefSeq" id="WP_013491109.1">
    <property type="nucleotide sequence ID" value="NC_014830.1"/>
</dbReference>
<feature type="transmembrane region" description="Helical" evidence="1">
    <location>
        <begin position="207"/>
        <end position="235"/>
    </location>
</feature>
<protein>
    <recommendedName>
        <fullName evidence="4">Stage II sporulation protein M</fullName>
    </recommendedName>
</protein>
<dbReference type="Proteomes" id="UP000008914">
    <property type="component" value="Chromosome"/>
</dbReference>
<reference evidence="2 3" key="1">
    <citation type="journal article" date="2010" name="Stand. Genomic Sci.">
        <title>Complete genome sequence of Intrasporangium calvum type strain (7 KIP).</title>
        <authorList>
            <person name="Del Rio T.G."/>
            <person name="Chertkov O."/>
            <person name="Yasawong M."/>
            <person name="Lucas S."/>
            <person name="Deshpande S."/>
            <person name="Cheng J.F."/>
            <person name="Detter C."/>
            <person name="Tapia R."/>
            <person name="Han C."/>
            <person name="Goodwin L."/>
            <person name="Pitluck S."/>
            <person name="Liolios K."/>
            <person name="Ivanova N."/>
            <person name="Mavromatis K."/>
            <person name="Pati A."/>
            <person name="Chen A."/>
            <person name="Palaniappan K."/>
            <person name="Land M."/>
            <person name="Hauser L."/>
            <person name="Chang Y.J."/>
            <person name="Jeffries C.D."/>
            <person name="Rohde M."/>
            <person name="Pukall R."/>
            <person name="Sikorski J."/>
            <person name="Goker M."/>
            <person name="Woyke T."/>
            <person name="Bristow J."/>
            <person name="Eisen J.A."/>
            <person name="Markowitz V."/>
            <person name="Hugenholtz P."/>
            <person name="Kyrpides N.C."/>
            <person name="Klenk H.P."/>
            <person name="Lapidus A."/>
        </authorList>
    </citation>
    <scope>NUCLEOTIDE SEQUENCE [LARGE SCALE GENOMIC DNA]</scope>
    <source>
        <strain evidence="3">ATCC 23552 / DSM 43043 / JCM 3097 / NBRC 12989 / 7 KIP</strain>
    </source>
</reference>
<dbReference type="OrthoDB" id="5243448at2"/>
<gene>
    <name evidence="2" type="ordered locus">Intca_0230</name>
</gene>
<accession>E6S647</accession>
<dbReference type="Pfam" id="PF01944">
    <property type="entry name" value="SpoIIM"/>
    <property type="match status" value="1"/>
</dbReference>
<evidence type="ECO:0000313" key="3">
    <source>
        <dbReference type="Proteomes" id="UP000008914"/>
    </source>
</evidence>
<keyword evidence="3" id="KW-1185">Reference proteome</keyword>
<dbReference type="InterPro" id="IPR002798">
    <property type="entry name" value="SpoIIM-like"/>
</dbReference>
<dbReference type="KEGG" id="ica:Intca_0230"/>
<dbReference type="PANTHER" id="PTHR35337">
    <property type="entry name" value="SLR1478 PROTEIN"/>
    <property type="match status" value="1"/>
</dbReference>
<evidence type="ECO:0000256" key="1">
    <source>
        <dbReference type="SAM" id="Phobius"/>
    </source>
</evidence>
<dbReference type="AlphaFoldDB" id="E6S647"/>
<evidence type="ECO:0008006" key="4">
    <source>
        <dbReference type="Google" id="ProtNLM"/>
    </source>
</evidence>